<feature type="chain" id="PRO_5003049796" evidence="4">
    <location>
        <begin position="42"/>
        <end position="315"/>
    </location>
</feature>
<name>D3Q8T6_STANL</name>
<evidence type="ECO:0000313" key="7">
    <source>
        <dbReference type="Proteomes" id="UP000000844"/>
    </source>
</evidence>
<proteinExistence type="inferred from homology"/>
<evidence type="ECO:0000256" key="4">
    <source>
        <dbReference type="SAM" id="SignalP"/>
    </source>
</evidence>
<dbReference type="CDD" id="cd13690">
    <property type="entry name" value="PBP2_GluB"/>
    <property type="match status" value="1"/>
</dbReference>
<dbReference type="SMART" id="SM00062">
    <property type="entry name" value="PBPb"/>
    <property type="match status" value="1"/>
</dbReference>
<dbReference type="Gene3D" id="3.40.190.10">
    <property type="entry name" value="Periplasmic binding protein-like II"/>
    <property type="match status" value="2"/>
</dbReference>
<dbReference type="STRING" id="446470.Snas_4887"/>
<dbReference type="KEGG" id="sna:Snas_4887"/>
<keyword evidence="2" id="KW-0813">Transport</keyword>
<evidence type="ECO:0000259" key="5">
    <source>
        <dbReference type="SMART" id="SM00062"/>
    </source>
</evidence>
<accession>D3Q8T6</accession>
<dbReference type="GO" id="GO:0005576">
    <property type="term" value="C:extracellular region"/>
    <property type="evidence" value="ECO:0007669"/>
    <property type="project" value="TreeGrafter"/>
</dbReference>
<dbReference type="HOGENOM" id="CLU_019602_18_4_11"/>
<feature type="domain" description="Solute-binding protein family 3/N-terminal" evidence="5">
    <location>
        <begin position="74"/>
        <end position="301"/>
    </location>
</feature>
<keyword evidence="7" id="KW-1185">Reference proteome</keyword>
<dbReference type="Pfam" id="PF00497">
    <property type="entry name" value="SBP_bac_3"/>
    <property type="match status" value="1"/>
</dbReference>
<evidence type="ECO:0000256" key="1">
    <source>
        <dbReference type="ARBA" id="ARBA00010333"/>
    </source>
</evidence>
<evidence type="ECO:0000256" key="2">
    <source>
        <dbReference type="ARBA" id="ARBA00022448"/>
    </source>
</evidence>
<evidence type="ECO:0000313" key="6">
    <source>
        <dbReference type="EMBL" id="ADD44528.1"/>
    </source>
</evidence>
<evidence type="ECO:0000256" key="3">
    <source>
        <dbReference type="ARBA" id="ARBA00022729"/>
    </source>
</evidence>
<organism evidence="6 7">
    <name type="scientific">Stackebrandtia nassauensis (strain DSM 44728 / CIP 108903 / NRRL B-16338 / NBRC 102104 / LLR-40K-21)</name>
    <dbReference type="NCBI Taxonomy" id="446470"/>
    <lineage>
        <taxon>Bacteria</taxon>
        <taxon>Bacillati</taxon>
        <taxon>Actinomycetota</taxon>
        <taxon>Actinomycetes</taxon>
        <taxon>Glycomycetales</taxon>
        <taxon>Glycomycetaceae</taxon>
        <taxon>Stackebrandtia</taxon>
    </lineage>
</organism>
<dbReference type="GO" id="GO:0030288">
    <property type="term" value="C:outer membrane-bounded periplasmic space"/>
    <property type="evidence" value="ECO:0007669"/>
    <property type="project" value="TreeGrafter"/>
</dbReference>
<dbReference type="InterPro" id="IPR051455">
    <property type="entry name" value="Bact_solute-bind_prot3"/>
</dbReference>
<dbReference type="PANTHER" id="PTHR30085">
    <property type="entry name" value="AMINO ACID ABC TRANSPORTER PERMEASE"/>
    <property type="match status" value="1"/>
</dbReference>
<dbReference type="Proteomes" id="UP000000844">
    <property type="component" value="Chromosome"/>
</dbReference>
<dbReference type="AlphaFoldDB" id="D3Q8T6"/>
<dbReference type="SUPFAM" id="SSF53850">
    <property type="entry name" value="Periplasmic binding protein-like II"/>
    <property type="match status" value="1"/>
</dbReference>
<dbReference type="EMBL" id="CP001778">
    <property type="protein sequence ID" value="ADD44528.1"/>
    <property type="molecule type" value="Genomic_DNA"/>
</dbReference>
<gene>
    <name evidence="6" type="ordered locus">Snas_4887</name>
</gene>
<dbReference type="GO" id="GO:0006865">
    <property type="term" value="P:amino acid transport"/>
    <property type="evidence" value="ECO:0007669"/>
    <property type="project" value="TreeGrafter"/>
</dbReference>
<feature type="signal peptide" evidence="4">
    <location>
        <begin position="1"/>
        <end position="41"/>
    </location>
</feature>
<dbReference type="InterPro" id="IPR001638">
    <property type="entry name" value="Solute-binding_3/MltF_N"/>
</dbReference>
<sequence>MTRIVEVRDPRAVKGTPVRLMRRAVLAVAVLSVAVATGCQADTVDDTVPPFYNIDQAERSEMPKEVRDILDSGRLTIGSKFDQPLTGLRDKATGRIEGFDAEIGRIITQRIFGKVAEGENLDFIETVPANREKYLEDGTVDLVLATYTITPERKKAVTFAGPYYEAGQAIMTRKGEGIEDIKDLSKKKVCAAEGTTSLDNVEKHNPRANVSKPMRNWSSCRQALLEKEYDAVSTDDVILYGFLSEDPSKLEISKKTFTTEPYGIGLPKGSTELQKFINETLELAFDNGDWQTAFDSTLAVAEVPDPESPPNITEK</sequence>
<keyword evidence="3 4" id="KW-0732">Signal</keyword>
<protein>
    <submittedName>
        <fullName evidence="6">Extracellular solute-binding protein family 3</fullName>
    </submittedName>
</protein>
<dbReference type="PANTHER" id="PTHR30085:SF6">
    <property type="entry name" value="ABC TRANSPORTER GLUTAMINE-BINDING PROTEIN GLNH"/>
    <property type="match status" value="1"/>
</dbReference>
<dbReference type="eggNOG" id="COG0834">
    <property type="taxonomic scope" value="Bacteria"/>
</dbReference>
<reference evidence="6 7" key="1">
    <citation type="journal article" date="2009" name="Stand. Genomic Sci.">
        <title>Complete genome sequence of Stackebrandtia nassauensis type strain (LLR-40K-21).</title>
        <authorList>
            <person name="Munk C."/>
            <person name="Lapidus A."/>
            <person name="Copeland A."/>
            <person name="Jando M."/>
            <person name="Mayilraj S."/>
            <person name="Glavina Del Rio T."/>
            <person name="Nolan M."/>
            <person name="Chen F."/>
            <person name="Lucas S."/>
            <person name="Tice H."/>
            <person name="Cheng J.F."/>
            <person name="Han C."/>
            <person name="Detter J.C."/>
            <person name="Bruce D."/>
            <person name="Goodwin L."/>
            <person name="Chain P."/>
            <person name="Pitluck S."/>
            <person name="Goker M."/>
            <person name="Ovchinikova G."/>
            <person name="Pati A."/>
            <person name="Ivanova N."/>
            <person name="Mavromatis K."/>
            <person name="Chen A."/>
            <person name="Palaniappan K."/>
            <person name="Land M."/>
            <person name="Hauser L."/>
            <person name="Chang Y.J."/>
            <person name="Jeffries C.D."/>
            <person name="Bristow J."/>
            <person name="Eisen J.A."/>
            <person name="Markowitz V."/>
            <person name="Hugenholtz P."/>
            <person name="Kyrpides N.C."/>
            <person name="Klenk H.P."/>
        </authorList>
    </citation>
    <scope>NUCLEOTIDE SEQUENCE [LARGE SCALE GENOMIC DNA]</scope>
    <source>
        <strain evidence="7">DSM 44728 / CIP 108903 / NRRL B-16338 / NBRC 102104 / LLR-40K-21</strain>
    </source>
</reference>
<comment type="similarity">
    <text evidence="1">Belongs to the bacterial solute-binding protein 3 family.</text>
</comment>